<dbReference type="Pfam" id="PF04851">
    <property type="entry name" value="ResIII"/>
    <property type="match status" value="1"/>
</dbReference>
<evidence type="ECO:0000259" key="6">
    <source>
        <dbReference type="PROSITE" id="PS51194"/>
    </source>
</evidence>
<feature type="domain" description="Helicase C-terminal" evidence="6">
    <location>
        <begin position="406"/>
        <end position="548"/>
    </location>
</feature>
<organism evidence="7 8">
    <name type="scientific">Saccharolobus shibatae (strain ATCC 51178 / DSM 5389 / JCM 8931 / NBRC 15437 / B12)</name>
    <name type="common">Sulfolobus shibatae</name>
    <dbReference type="NCBI Taxonomy" id="523848"/>
    <lineage>
        <taxon>Archaea</taxon>
        <taxon>Thermoproteota</taxon>
        <taxon>Thermoprotei</taxon>
        <taxon>Sulfolobales</taxon>
        <taxon>Sulfolobaceae</taxon>
        <taxon>Saccharolobus</taxon>
    </lineage>
</organism>
<dbReference type="Proteomes" id="UP000694018">
    <property type="component" value="Chromosome"/>
</dbReference>
<dbReference type="PROSITE" id="PS51192">
    <property type="entry name" value="HELICASE_ATP_BIND_1"/>
    <property type="match status" value="1"/>
</dbReference>
<dbReference type="AlphaFoldDB" id="A0A8F5BQJ9"/>
<dbReference type="GO" id="GO:0004386">
    <property type="term" value="F:helicase activity"/>
    <property type="evidence" value="ECO:0007669"/>
    <property type="project" value="UniProtKB-KW"/>
</dbReference>
<keyword evidence="1" id="KW-0547">Nucleotide-binding</keyword>
<evidence type="ECO:0000313" key="8">
    <source>
        <dbReference type="Proteomes" id="UP000694018"/>
    </source>
</evidence>
<dbReference type="InterPro" id="IPR006935">
    <property type="entry name" value="Helicase/UvrB_N"/>
</dbReference>
<name>A0A8F5BQJ9_SACSH</name>
<evidence type="ECO:0000256" key="3">
    <source>
        <dbReference type="ARBA" id="ARBA00022806"/>
    </source>
</evidence>
<dbReference type="GeneID" id="65563996"/>
<gene>
    <name evidence="7" type="ORF">J5U23_02518</name>
</gene>
<dbReference type="CDD" id="cd17926">
    <property type="entry name" value="DEXHc_RE"/>
    <property type="match status" value="1"/>
</dbReference>
<dbReference type="GO" id="GO:0016787">
    <property type="term" value="F:hydrolase activity"/>
    <property type="evidence" value="ECO:0007669"/>
    <property type="project" value="UniProtKB-KW"/>
</dbReference>
<proteinExistence type="predicted"/>
<dbReference type="GO" id="GO:0003677">
    <property type="term" value="F:DNA binding"/>
    <property type="evidence" value="ECO:0007669"/>
    <property type="project" value="InterPro"/>
</dbReference>
<dbReference type="OrthoDB" id="11644at2157"/>
<reference evidence="7" key="1">
    <citation type="journal article" date="2021" name="Environ. Microbiol.">
        <title>New insights into the diversity and evolution of the archaeal mobilome from three complete genomes of Saccharolobus shibatae.</title>
        <authorList>
            <person name="Medvedeva S."/>
            <person name="Brandt D."/>
            <person name="Cvirkaite-Krupovic V."/>
            <person name="Liu Y."/>
            <person name="Severinov K."/>
            <person name="Ishino S."/>
            <person name="Ishino Y."/>
            <person name="Prangishvili D."/>
            <person name="Kalinowski J."/>
            <person name="Krupovic M."/>
        </authorList>
    </citation>
    <scope>NUCLEOTIDE SEQUENCE</scope>
    <source>
        <strain evidence="7">B12</strain>
    </source>
</reference>
<dbReference type="PROSITE" id="PS51194">
    <property type="entry name" value="HELICASE_CTER"/>
    <property type="match status" value="1"/>
</dbReference>
<dbReference type="SMART" id="SM00487">
    <property type="entry name" value="DEXDc"/>
    <property type="match status" value="1"/>
</dbReference>
<keyword evidence="3" id="KW-0347">Helicase</keyword>
<sequence length="560" mass="65353">MSLRTFYIKQWLDEDDFKRLLLFSRYLGRDSNGSQFVIDLERAKRNGVKPSEIMEILEDYDVKLSQEDFARLKEKLMDCSFEIEAGKIIMKPYTYLADVLEKINERNENGEYKFKIKYDKQNRRFIIRPMDYYNLLQKLRENGLEVKELNLSFKEFEFEFNGQLREYQIEAIENWIKNGNRGVIALPTGAGKTVVGIKGIDVIKKPTLIVTFTKEQMLQWKEAILKFTSKRPDIGFYYSEEKRIRPITITTYHTAYRHLPQLFDKFYLLIVDEVHHLPADKFKAIAEGLIAPYRMGLSATPHREDNKHNELFSLIGGIVYYKSVTELAKLGYLASYEIIQKKVRLTLEERKRYNELLNKFKALSKGRKVSELIELVKKGDESAIEAMRVYNEMRKIVNFASEKMRALDEILKSEKGKILIFTQYVDQAEEIARRYNCLLLTGKMSKEERKRVLATFKTMSAGILVLTTVGDEGIDIPDANVGIIVTGTSSRRQFIQRLGRIMRPYNGKQAKLYEIVVSGTPEEYQAKKRKETDILTFEGIPYQSSENFDKDQDKLSPLDR</sequence>
<keyword evidence="2" id="KW-0378">Hydrolase</keyword>
<evidence type="ECO:0000256" key="1">
    <source>
        <dbReference type="ARBA" id="ARBA00022741"/>
    </source>
</evidence>
<protein>
    <submittedName>
        <fullName evidence="7">DNA repair protein rad25</fullName>
    </submittedName>
</protein>
<evidence type="ECO:0000256" key="2">
    <source>
        <dbReference type="ARBA" id="ARBA00022801"/>
    </source>
</evidence>
<evidence type="ECO:0000256" key="4">
    <source>
        <dbReference type="ARBA" id="ARBA00022840"/>
    </source>
</evidence>
<dbReference type="SMART" id="SM00490">
    <property type="entry name" value="HELICc"/>
    <property type="match status" value="1"/>
</dbReference>
<accession>A0A8F5BQJ9</accession>
<dbReference type="RefSeq" id="WP_218266314.1">
    <property type="nucleotide sequence ID" value="NZ_CP077717.1"/>
</dbReference>
<dbReference type="InterPro" id="IPR001650">
    <property type="entry name" value="Helicase_C-like"/>
</dbReference>
<dbReference type="InterPro" id="IPR014001">
    <property type="entry name" value="Helicase_ATP-bd"/>
</dbReference>
<feature type="domain" description="Helicase ATP-binding" evidence="5">
    <location>
        <begin position="173"/>
        <end position="319"/>
    </location>
</feature>
<dbReference type="Pfam" id="PF00271">
    <property type="entry name" value="Helicase_C"/>
    <property type="match status" value="1"/>
</dbReference>
<dbReference type="GO" id="GO:0005524">
    <property type="term" value="F:ATP binding"/>
    <property type="evidence" value="ECO:0007669"/>
    <property type="project" value="UniProtKB-KW"/>
</dbReference>
<dbReference type="EMBL" id="CP077717">
    <property type="protein sequence ID" value="QXJ29645.1"/>
    <property type="molecule type" value="Genomic_DNA"/>
</dbReference>
<keyword evidence="4" id="KW-0067">ATP-binding</keyword>
<dbReference type="InterPro" id="IPR050615">
    <property type="entry name" value="ATP-dep_DNA_Helicase"/>
</dbReference>
<dbReference type="PANTHER" id="PTHR11274">
    <property type="entry name" value="RAD25/XP-B DNA REPAIR HELICASE"/>
    <property type="match status" value="1"/>
</dbReference>
<evidence type="ECO:0000259" key="5">
    <source>
        <dbReference type="PROSITE" id="PS51192"/>
    </source>
</evidence>
<dbReference type="PANTHER" id="PTHR11274:SF0">
    <property type="entry name" value="GENERAL TRANSCRIPTION AND DNA REPAIR FACTOR IIH HELICASE SUBUNIT XPB"/>
    <property type="match status" value="1"/>
</dbReference>
<evidence type="ECO:0000313" key="7">
    <source>
        <dbReference type="EMBL" id="QXJ29645.1"/>
    </source>
</evidence>
<dbReference type="KEGG" id="sshi:J5U23_02518"/>